<dbReference type="PANTHER" id="PTHR10039:SF14">
    <property type="entry name" value="NACHT DOMAIN-CONTAINING PROTEIN"/>
    <property type="match status" value="1"/>
</dbReference>
<evidence type="ECO:0000259" key="2">
    <source>
        <dbReference type="Pfam" id="PF24883"/>
    </source>
</evidence>
<dbReference type="OrthoDB" id="3014077at2759"/>
<dbReference type="STRING" id="230819.A0A5C3KFZ1"/>
<dbReference type="Pfam" id="PF24883">
    <property type="entry name" value="NPHP3_N"/>
    <property type="match status" value="1"/>
</dbReference>
<dbReference type="SUPFAM" id="SSF52540">
    <property type="entry name" value="P-loop containing nucleoside triphosphate hydrolases"/>
    <property type="match status" value="1"/>
</dbReference>
<dbReference type="Gene3D" id="3.40.50.300">
    <property type="entry name" value="P-loop containing nucleotide triphosphate hydrolases"/>
    <property type="match status" value="1"/>
</dbReference>
<evidence type="ECO:0000313" key="3">
    <source>
        <dbReference type="EMBL" id="TFK18757.1"/>
    </source>
</evidence>
<dbReference type="InterPro" id="IPR056884">
    <property type="entry name" value="NPHP3-like_N"/>
</dbReference>
<accession>A0A5C3KFZ1</accession>
<dbReference type="EMBL" id="ML210380">
    <property type="protein sequence ID" value="TFK18757.1"/>
    <property type="molecule type" value="Genomic_DNA"/>
</dbReference>
<keyword evidence="4" id="KW-1185">Reference proteome</keyword>
<dbReference type="AlphaFoldDB" id="A0A5C3KFZ1"/>
<dbReference type="Proteomes" id="UP000307440">
    <property type="component" value="Unassembled WGS sequence"/>
</dbReference>
<protein>
    <recommendedName>
        <fullName evidence="2">Nephrocystin 3-like N-terminal domain-containing protein</fullName>
    </recommendedName>
</protein>
<dbReference type="PANTHER" id="PTHR10039">
    <property type="entry name" value="AMELOGENIN"/>
    <property type="match status" value="1"/>
</dbReference>
<keyword evidence="1" id="KW-0677">Repeat</keyword>
<evidence type="ECO:0000256" key="1">
    <source>
        <dbReference type="ARBA" id="ARBA00022737"/>
    </source>
</evidence>
<reference evidence="3 4" key="1">
    <citation type="journal article" date="2019" name="Nat. Ecol. Evol.">
        <title>Megaphylogeny resolves global patterns of mushroom evolution.</title>
        <authorList>
            <person name="Varga T."/>
            <person name="Krizsan K."/>
            <person name="Foldi C."/>
            <person name="Dima B."/>
            <person name="Sanchez-Garcia M."/>
            <person name="Sanchez-Ramirez S."/>
            <person name="Szollosi G.J."/>
            <person name="Szarkandi J.G."/>
            <person name="Papp V."/>
            <person name="Albert L."/>
            <person name="Andreopoulos W."/>
            <person name="Angelini C."/>
            <person name="Antonin V."/>
            <person name="Barry K.W."/>
            <person name="Bougher N.L."/>
            <person name="Buchanan P."/>
            <person name="Buyck B."/>
            <person name="Bense V."/>
            <person name="Catcheside P."/>
            <person name="Chovatia M."/>
            <person name="Cooper J."/>
            <person name="Damon W."/>
            <person name="Desjardin D."/>
            <person name="Finy P."/>
            <person name="Geml J."/>
            <person name="Haridas S."/>
            <person name="Hughes K."/>
            <person name="Justo A."/>
            <person name="Karasinski D."/>
            <person name="Kautmanova I."/>
            <person name="Kiss B."/>
            <person name="Kocsube S."/>
            <person name="Kotiranta H."/>
            <person name="LaButti K.M."/>
            <person name="Lechner B.E."/>
            <person name="Liimatainen K."/>
            <person name="Lipzen A."/>
            <person name="Lukacs Z."/>
            <person name="Mihaltcheva S."/>
            <person name="Morgado L.N."/>
            <person name="Niskanen T."/>
            <person name="Noordeloos M.E."/>
            <person name="Ohm R.A."/>
            <person name="Ortiz-Santana B."/>
            <person name="Ovrebo C."/>
            <person name="Racz N."/>
            <person name="Riley R."/>
            <person name="Savchenko A."/>
            <person name="Shiryaev A."/>
            <person name="Soop K."/>
            <person name="Spirin V."/>
            <person name="Szebenyi C."/>
            <person name="Tomsovsky M."/>
            <person name="Tulloss R.E."/>
            <person name="Uehling J."/>
            <person name="Grigoriev I.V."/>
            <person name="Vagvolgyi C."/>
            <person name="Papp T."/>
            <person name="Martin F.M."/>
            <person name="Miettinen O."/>
            <person name="Hibbett D.S."/>
            <person name="Nagy L.G."/>
        </authorList>
    </citation>
    <scope>NUCLEOTIDE SEQUENCE [LARGE SCALE GENOMIC DNA]</scope>
    <source>
        <strain evidence="3 4">CBS 121175</strain>
    </source>
</reference>
<sequence length="686" mass="76751">MSFFNEATNTTVFNSTLTAVAGNYVHQTFEAKDGMKILADHIAADALYDSLARFDSPRCEKDTRIVVQDDIMGWVFGTIPRPTTATSRAPNWTWLWLSGPAGAGKSAIQQTIAERCDAAGVLAASFFFSHQSAERDNPRKLVATLAYQIALKVPEVRRYMAEEVEADVVVFRRSVRAQMEALVLRPVERALLDLEEGTPGQNWMKWPKVILIDGLDECGGERERGEVLDVLHDALRSGRLPFCVLVARRPELPMREFFKAGGVGGDLTRNIVLDEGYNPDMDIRIYLLASFRWIREKYQLEEGWPSEGVIESLVDKASGHFIYASTVVKFLDDSSCRPKENLELVLRLRKGGGIGVLKNPYAPLDTIYRAILKQCPDPVESILALKIIIGLKPPSRSGTGAVSTFTAREINTFLQLEPSDVGRLFGRLHSLLFLPSREEQGLRPYWVHHKSLLDFLAEPARCGEDLFVSPGAIFARACVQYLRTWNPAGVKGIDGCHRSCGQFRHGENCNTRNEDARLYFVPKDVRTLYIPLSLSSLLSVTLESGILASKIFSAEMEAFDIGPWVCEQIKNRKVVELNHVYLLVHCTGFGCRKTRCGYICRRWREEIIRLCTEAQWKVPSLCERLGRMVNSPFNLGTTPDPPGDTAFGHGLLLSPEQHGSSWSTSTKWIILGCILILFAKFLGGHL</sequence>
<evidence type="ECO:0000313" key="4">
    <source>
        <dbReference type="Proteomes" id="UP000307440"/>
    </source>
</evidence>
<name>A0A5C3KFZ1_COPMA</name>
<proteinExistence type="predicted"/>
<dbReference type="InterPro" id="IPR027417">
    <property type="entry name" value="P-loop_NTPase"/>
</dbReference>
<gene>
    <name evidence="3" type="ORF">FA15DRAFT_627662</name>
</gene>
<feature type="domain" description="Nephrocystin 3-like N-terminal" evidence="2">
    <location>
        <begin position="93"/>
        <end position="247"/>
    </location>
</feature>
<organism evidence="3 4">
    <name type="scientific">Coprinopsis marcescibilis</name>
    <name type="common">Agaric fungus</name>
    <name type="synonym">Psathyrella marcescibilis</name>
    <dbReference type="NCBI Taxonomy" id="230819"/>
    <lineage>
        <taxon>Eukaryota</taxon>
        <taxon>Fungi</taxon>
        <taxon>Dikarya</taxon>
        <taxon>Basidiomycota</taxon>
        <taxon>Agaricomycotina</taxon>
        <taxon>Agaricomycetes</taxon>
        <taxon>Agaricomycetidae</taxon>
        <taxon>Agaricales</taxon>
        <taxon>Agaricineae</taxon>
        <taxon>Psathyrellaceae</taxon>
        <taxon>Coprinopsis</taxon>
    </lineage>
</organism>